<name>A0AAN6JR27_9BASI</name>
<comment type="caution">
    <text evidence="1">The sequence shown here is derived from an EMBL/GenBank/DDBJ whole genome shotgun (WGS) entry which is preliminary data.</text>
</comment>
<dbReference type="AlphaFoldDB" id="A0AAN6JR27"/>
<accession>A0AAN6JR27</accession>
<gene>
    <name evidence="1" type="ORF">OC846_006038</name>
</gene>
<reference evidence="1" key="1">
    <citation type="journal article" date="2023" name="PhytoFront">
        <title>Draft Genome Resources of Seven Strains of Tilletia horrida, Causal Agent of Kernel Smut of Rice.</title>
        <authorList>
            <person name="Khanal S."/>
            <person name="Antony Babu S."/>
            <person name="Zhou X.G."/>
        </authorList>
    </citation>
    <scope>NUCLEOTIDE SEQUENCE</scope>
    <source>
        <strain evidence="1">TX6</strain>
    </source>
</reference>
<dbReference type="EMBL" id="JAPDMZ010000277">
    <property type="protein sequence ID" value="KAK0544533.1"/>
    <property type="molecule type" value="Genomic_DNA"/>
</dbReference>
<organism evidence="1 2">
    <name type="scientific">Tilletia horrida</name>
    <dbReference type="NCBI Taxonomy" id="155126"/>
    <lineage>
        <taxon>Eukaryota</taxon>
        <taxon>Fungi</taxon>
        <taxon>Dikarya</taxon>
        <taxon>Basidiomycota</taxon>
        <taxon>Ustilaginomycotina</taxon>
        <taxon>Exobasidiomycetes</taxon>
        <taxon>Tilletiales</taxon>
        <taxon>Tilletiaceae</taxon>
        <taxon>Tilletia</taxon>
    </lineage>
</organism>
<evidence type="ECO:0000313" key="1">
    <source>
        <dbReference type="EMBL" id="KAK0544533.1"/>
    </source>
</evidence>
<evidence type="ECO:0000313" key="2">
    <source>
        <dbReference type="Proteomes" id="UP001176517"/>
    </source>
</evidence>
<proteinExistence type="predicted"/>
<sequence length="157" mass="17398">MVIREPQLVGDHHRTDLRVSGAGAPRGILTEFDFTFISTSAVEATRTAYTTSKRQLAAGKSPCVTAQSALDAILERKAVAKTVLYQQRLAQRGISFIPLVFSLEGAAHPAATATLKHWKSIMPFFSFFFSTFSTYLLRSRVQTFALRHHEPKDVIAT</sequence>
<keyword evidence="2" id="KW-1185">Reference proteome</keyword>
<protein>
    <submittedName>
        <fullName evidence="1">Uncharacterized protein</fullName>
    </submittedName>
</protein>
<dbReference type="Proteomes" id="UP001176517">
    <property type="component" value="Unassembled WGS sequence"/>
</dbReference>